<keyword evidence="4" id="KW-1185">Reference proteome</keyword>
<keyword evidence="3" id="KW-0614">Plasmid</keyword>
<reference evidence="3 4" key="1">
    <citation type="submission" date="2018-09" db="EMBL/GenBank/DDBJ databases">
        <title>Sphingomonas peninsula sp. nov., isolated from fildes peninsula, Antarctic soil.</title>
        <authorList>
            <person name="Yingchao G."/>
        </authorList>
    </citation>
    <scope>NUCLEOTIDE SEQUENCE [LARGE SCALE GENOMIC DNA]</scope>
    <source>
        <strain evidence="3 4">YZ-8</strain>
        <plasmid evidence="3 4">unnamed1</plasmid>
    </source>
</reference>
<dbReference type="PANTHER" id="PTHR42879">
    <property type="entry name" value="3-OXOACYL-(ACYL-CARRIER-PROTEIN) REDUCTASE"/>
    <property type="match status" value="1"/>
</dbReference>
<dbReference type="PRINTS" id="PR00081">
    <property type="entry name" value="GDHRDH"/>
</dbReference>
<proteinExistence type="inferred from homology"/>
<dbReference type="Pfam" id="PF13561">
    <property type="entry name" value="adh_short_C2"/>
    <property type="match status" value="1"/>
</dbReference>
<dbReference type="InterPro" id="IPR036291">
    <property type="entry name" value="NAD(P)-bd_dom_sf"/>
</dbReference>
<dbReference type="InterPro" id="IPR050259">
    <property type="entry name" value="SDR"/>
</dbReference>
<dbReference type="Gene3D" id="3.40.50.720">
    <property type="entry name" value="NAD(P)-binding Rossmann-like Domain"/>
    <property type="match status" value="1"/>
</dbReference>
<comment type="similarity">
    <text evidence="1">Belongs to the short-chain dehydrogenases/reductases (SDR) family.</text>
</comment>
<evidence type="ECO:0000313" key="4">
    <source>
        <dbReference type="Proteomes" id="UP000276254"/>
    </source>
</evidence>
<organism evidence="3 4">
    <name type="scientific">Sphingomonas paeninsulae</name>
    <dbReference type="NCBI Taxonomy" id="2319844"/>
    <lineage>
        <taxon>Bacteria</taxon>
        <taxon>Pseudomonadati</taxon>
        <taxon>Pseudomonadota</taxon>
        <taxon>Alphaproteobacteria</taxon>
        <taxon>Sphingomonadales</taxon>
        <taxon>Sphingomonadaceae</taxon>
        <taxon>Sphingomonas</taxon>
    </lineage>
</organism>
<dbReference type="PANTHER" id="PTHR42879:SF2">
    <property type="entry name" value="3-OXOACYL-[ACYL-CARRIER-PROTEIN] REDUCTASE FABG"/>
    <property type="match status" value="1"/>
</dbReference>
<dbReference type="FunFam" id="3.40.50.720:FF:000084">
    <property type="entry name" value="Short-chain dehydrogenase reductase"/>
    <property type="match status" value="1"/>
</dbReference>
<dbReference type="SUPFAM" id="SSF51735">
    <property type="entry name" value="NAD(P)-binding Rossmann-fold domains"/>
    <property type="match status" value="1"/>
</dbReference>
<sequence length="262" mass="27216">MMGKLDGRVAIVTGGGRGIGRATALRFGAEGAKVVVATRTAAPGQEVVDEIVAGGGEAMLVTLDIGERAAVRALIDQTAAHFGRIDIILHNAAYLTPAKLADMPDDVLDKMFDVGVKAVFWLTHDALPWLKKSPAARILVTSSVAGNQRSLPGRVHYGSVKMAVTGFVRGAGLELAQHGITVNAIEPGLTRSHALTSMATEEQIVAMGAAIPIGRAGYPEEIAAGFLFLASDDAAYMTGRTITMDGGNSLGDAGGLLIERDE</sequence>
<dbReference type="KEGG" id="spha:D3Y57_03450"/>
<accession>A0A494TDG9</accession>
<dbReference type="AlphaFoldDB" id="A0A494TDG9"/>
<dbReference type="CDD" id="cd05233">
    <property type="entry name" value="SDR_c"/>
    <property type="match status" value="1"/>
</dbReference>
<dbReference type="InterPro" id="IPR002347">
    <property type="entry name" value="SDR_fam"/>
</dbReference>
<evidence type="ECO:0000259" key="2">
    <source>
        <dbReference type="SMART" id="SM00822"/>
    </source>
</evidence>
<gene>
    <name evidence="3" type="ORF">D3Y57_03450</name>
</gene>
<dbReference type="RefSeq" id="WP_121151359.1">
    <property type="nucleotide sequence ID" value="NZ_CP032828.1"/>
</dbReference>
<feature type="domain" description="Ketoreductase" evidence="2">
    <location>
        <begin position="8"/>
        <end position="188"/>
    </location>
</feature>
<protein>
    <submittedName>
        <fullName evidence="3">SDR family oxidoreductase</fullName>
    </submittedName>
</protein>
<dbReference type="Proteomes" id="UP000276254">
    <property type="component" value="Plasmid unnamed1"/>
</dbReference>
<dbReference type="InterPro" id="IPR057326">
    <property type="entry name" value="KR_dom"/>
</dbReference>
<evidence type="ECO:0000256" key="1">
    <source>
        <dbReference type="ARBA" id="ARBA00006484"/>
    </source>
</evidence>
<evidence type="ECO:0000313" key="3">
    <source>
        <dbReference type="EMBL" id="AYJ85103.1"/>
    </source>
</evidence>
<dbReference type="EMBL" id="CP032828">
    <property type="protein sequence ID" value="AYJ85103.1"/>
    <property type="molecule type" value="Genomic_DNA"/>
</dbReference>
<dbReference type="SMART" id="SM00822">
    <property type="entry name" value="PKS_KR"/>
    <property type="match status" value="1"/>
</dbReference>
<geneLocation type="plasmid" evidence="3">
    <name>unnamed1</name>
</geneLocation>
<dbReference type="OrthoDB" id="7500984at2"/>
<name>A0A494TDG9_SPHPE</name>